<keyword evidence="4 5" id="KW-0472">Membrane</keyword>
<dbReference type="Gene3D" id="1.20.1250.20">
    <property type="entry name" value="MFS general substrate transporter like domains"/>
    <property type="match status" value="1"/>
</dbReference>
<dbReference type="PANTHER" id="PTHR23501">
    <property type="entry name" value="MAJOR FACILITATOR SUPERFAMILY"/>
    <property type="match status" value="1"/>
</dbReference>
<feature type="transmembrane region" description="Helical" evidence="5">
    <location>
        <begin position="268"/>
        <end position="288"/>
    </location>
</feature>
<feature type="transmembrane region" description="Helical" evidence="5">
    <location>
        <begin position="172"/>
        <end position="196"/>
    </location>
</feature>
<feature type="transmembrane region" description="Helical" evidence="5">
    <location>
        <begin position="374"/>
        <end position="393"/>
    </location>
</feature>
<evidence type="ECO:0000256" key="3">
    <source>
        <dbReference type="ARBA" id="ARBA00022989"/>
    </source>
</evidence>
<comment type="caution">
    <text evidence="7">The sequence shown here is derived from an EMBL/GenBank/DDBJ whole genome shotgun (WGS) entry which is preliminary data.</text>
</comment>
<feature type="transmembrane region" description="Helical" evidence="5">
    <location>
        <begin position="84"/>
        <end position="103"/>
    </location>
</feature>
<sequence length="559" mass="60444">LLCFLLLNPPLNMHRQQTIHVDAPEDGGLGRDSIVEWKPSRRQLSIMATLALLSLMVALDACVIVTSLHSQVIIEDLGLSTYDGFWIGTAYLLANAVMMPFIADLSHVFGRRPCLTLSVASFALGTIFCCVSNSIGLMLVGRSFQGVGGAGIIVLCLVIFTDIVPLRLRPKWYGLVLGAWALGNCIGPILGGVIAQKTSWRWIFYIMFPFCAAGLVLVPWLVNIEPPAAAISEKLKKMDWLGNALFVGSATLFLVAVSWGGLRYSWRSVGSLLPLFLGAVGMVWTMIYESCFATYPFLRRRLFQTASSIATYACGTIQGLVMYGQLYYVPLYFMDVRSFTPVQTGIALFPVMFTLVPASIITGRLVTMTNNYRYPIWAGWTLASIASGLMLLWDADTPAKVWAPTLVLLGLGHGAILNAQNVASHALCDEGDEAVAAAMYAFLRQFGMALGVGVGGSTFQNVMLLKLENDGLSAAGAHGGTNAIAAILSASNDSELRPKILDAYVYGLRGVYGLYVGVSGAALLMSFLIKGVSMNKDLQSEHRIHVQETGHGGVQQFQI</sequence>
<feature type="transmembrane region" description="Helical" evidence="5">
    <location>
        <begin position="146"/>
        <end position="165"/>
    </location>
</feature>
<evidence type="ECO:0000256" key="5">
    <source>
        <dbReference type="SAM" id="Phobius"/>
    </source>
</evidence>
<dbReference type="GO" id="GO:0005886">
    <property type="term" value="C:plasma membrane"/>
    <property type="evidence" value="ECO:0007669"/>
    <property type="project" value="TreeGrafter"/>
</dbReference>
<feature type="transmembrane region" description="Helical" evidence="5">
    <location>
        <begin position="115"/>
        <end position="140"/>
    </location>
</feature>
<gene>
    <name evidence="7" type="ORF">CI238_13448</name>
</gene>
<keyword evidence="8" id="KW-1185">Reference proteome</keyword>
<accession>A0A161WBD6</accession>
<dbReference type="EMBL" id="LFIW01001650">
    <property type="protein sequence ID" value="KZL81468.1"/>
    <property type="molecule type" value="Genomic_DNA"/>
</dbReference>
<evidence type="ECO:0000256" key="1">
    <source>
        <dbReference type="ARBA" id="ARBA00004141"/>
    </source>
</evidence>
<feature type="domain" description="Major facilitator superfamily (MFS) profile" evidence="6">
    <location>
        <begin position="46"/>
        <end position="534"/>
    </location>
</feature>
<feature type="transmembrane region" description="Helical" evidence="5">
    <location>
        <begin position="243"/>
        <end position="262"/>
    </location>
</feature>
<name>A0A161WBD6_COLIC</name>
<reference evidence="7 8" key="1">
    <citation type="submission" date="2015-06" db="EMBL/GenBank/DDBJ databases">
        <title>Survival trade-offs in plant roots during colonization by closely related pathogenic and mutualistic fungi.</title>
        <authorList>
            <person name="Hacquard S."/>
            <person name="Kracher B."/>
            <person name="Hiruma K."/>
            <person name="Weinman A."/>
            <person name="Muench P."/>
            <person name="Garrido Oter R."/>
            <person name="Ver Loren van Themaat E."/>
            <person name="Dallerey J.-F."/>
            <person name="Damm U."/>
            <person name="Henrissat B."/>
            <person name="Lespinet O."/>
            <person name="Thon M."/>
            <person name="Kemen E."/>
            <person name="McHardy A.C."/>
            <person name="Schulze-Lefert P."/>
            <person name="O'Connell R.J."/>
        </authorList>
    </citation>
    <scope>NUCLEOTIDE SEQUENCE [LARGE SCALE GENOMIC DNA]</scope>
    <source>
        <strain evidence="7 8">MAFF 238704</strain>
    </source>
</reference>
<dbReference type="Proteomes" id="UP000076584">
    <property type="component" value="Unassembled WGS sequence"/>
</dbReference>
<comment type="subcellular location">
    <subcellularLocation>
        <location evidence="1">Membrane</location>
        <topology evidence="1">Multi-pass membrane protein</topology>
    </subcellularLocation>
</comment>
<feature type="transmembrane region" description="Helical" evidence="5">
    <location>
        <begin position="309"/>
        <end position="328"/>
    </location>
</feature>
<keyword evidence="2 5" id="KW-0812">Transmembrane</keyword>
<dbReference type="SUPFAM" id="SSF103473">
    <property type="entry name" value="MFS general substrate transporter"/>
    <property type="match status" value="1"/>
</dbReference>
<feature type="transmembrane region" description="Helical" evidence="5">
    <location>
        <begin position="202"/>
        <end position="222"/>
    </location>
</feature>
<dbReference type="Pfam" id="PF07690">
    <property type="entry name" value="MFS_1"/>
    <property type="match status" value="1"/>
</dbReference>
<evidence type="ECO:0000313" key="8">
    <source>
        <dbReference type="Proteomes" id="UP000076584"/>
    </source>
</evidence>
<feature type="transmembrane region" description="Helical" evidence="5">
    <location>
        <begin position="348"/>
        <end position="367"/>
    </location>
</feature>
<dbReference type="AlphaFoldDB" id="A0A161WBD6"/>
<feature type="non-terminal residue" evidence="7">
    <location>
        <position position="1"/>
    </location>
</feature>
<evidence type="ECO:0000313" key="7">
    <source>
        <dbReference type="EMBL" id="KZL81468.1"/>
    </source>
</evidence>
<dbReference type="InterPro" id="IPR020846">
    <property type="entry name" value="MFS_dom"/>
</dbReference>
<proteinExistence type="predicted"/>
<dbReference type="InterPro" id="IPR011701">
    <property type="entry name" value="MFS"/>
</dbReference>
<dbReference type="Gene3D" id="1.20.1720.10">
    <property type="entry name" value="Multidrug resistance protein D"/>
    <property type="match status" value="1"/>
</dbReference>
<evidence type="ECO:0000256" key="2">
    <source>
        <dbReference type="ARBA" id="ARBA00022692"/>
    </source>
</evidence>
<dbReference type="PRINTS" id="PR01036">
    <property type="entry name" value="TCRTETB"/>
</dbReference>
<feature type="transmembrane region" description="Helical" evidence="5">
    <location>
        <begin position="46"/>
        <end position="72"/>
    </location>
</feature>
<dbReference type="PROSITE" id="PS50850">
    <property type="entry name" value="MFS"/>
    <property type="match status" value="1"/>
</dbReference>
<protein>
    <submittedName>
        <fullName evidence="7">Major facilitator superfamily transporter</fullName>
    </submittedName>
</protein>
<keyword evidence="3 5" id="KW-1133">Transmembrane helix</keyword>
<evidence type="ECO:0000259" key="6">
    <source>
        <dbReference type="PROSITE" id="PS50850"/>
    </source>
</evidence>
<organism evidence="7 8">
    <name type="scientific">Colletotrichum incanum</name>
    <name type="common">Soybean anthracnose fungus</name>
    <dbReference type="NCBI Taxonomy" id="1573173"/>
    <lineage>
        <taxon>Eukaryota</taxon>
        <taxon>Fungi</taxon>
        <taxon>Dikarya</taxon>
        <taxon>Ascomycota</taxon>
        <taxon>Pezizomycotina</taxon>
        <taxon>Sordariomycetes</taxon>
        <taxon>Hypocreomycetidae</taxon>
        <taxon>Glomerellales</taxon>
        <taxon>Glomerellaceae</taxon>
        <taxon>Colletotrichum</taxon>
        <taxon>Colletotrichum spaethianum species complex</taxon>
    </lineage>
</organism>
<evidence type="ECO:0000256" key="4">
    <source>
        <dbReference type="ARBA" id="ARBA00023136"/>
    </source>
</evidence>
<feature type="transmembrane region" description="Helical" evidence="5">
    <location>
        <begin position="511"/>
        <end position="529"/>
    </location>
</feature>
<dbReference type="PANTHER" id="PTHR23501:SF94">
    <property type="entry name" value="MAJOR FACILITATOR SUPERFAMILY (MFS) PROFILE DOMAIN-CONTAINING PROTEIN"/>
    <property type="match status" value="1"/>
</dbReference>
<dbReference type="InterPro" id="IPR036259">
    <property type="entry name" value="MFS_trans_sf"/>
</dbReference>
<dbReference type="GO" id="GO:0022857">
    <property type="term" value="F:transmembrane transporter activity"/>
    <property type="evidence" value="ECO:0007669"/>
    <property type="project" value="InterPro"/>
</dbReference>